<dbReference type="KEGG" id="spsw:Sps_01846"/>
<feature type="chain" id="PRO_5013136998" description="Tetratricopeptide repeat protein" evidence="3">
    <location>
        <begin position="25"/>
        <end position="419"/>
    </location>
</feature>
<evidence type="ECO:0000256" key="1">
    <source>
        <dbReference type="ARBA" id="ARBA00022737"/>
    </source>
</evidence>
<sequence>MRKFSFKSTSIAAALLLSFGGSLALVPAASAAEKCPIEKRKSKAVGQSAAKKVQKSFKAYTEGDLDGAIAILLEANPKNDFDKAYIARMLGNFYAEKAQMGTAIKYLKTAVDADILGGTDHAATLRLYADLLIQEKKFKESITYYYKWMEFTCKEDAQVYRRIGIGYSEQKNWNKVLEVANKGLGLSDKPDKGLYQMKLTAYFNQKKYPEAVKVLETMVPLFQDDKRLWVQLAQFYLMTEKYTKSLATYDLAYKNGFLETAGNITRLTQLLAQNGSPYRAAKIYEKHMKSGMIKEEEKTLGILAGFYHNAKELKEAALYYGKAADAGNNGKYYLRQGRILSLDGKSKSAVAALKKSLDAGIDNPGEAQFELALAYLNLKQYKSAYSRAKLAAKDKKTARSAKSYISYIKEKARVHNVTL</sequence>
<evidence type="ECO:0000256" key="2">
    <source>
        <dbReference type="ARBA" id="ARBA00022803"/>
    </source>
</evidence>
<dbReference type="OrthoDB" id="5592888at2"/>
<dbReference type="STRING" id="225848.Sps_01846"/>
<feature type="signal peptide" evidence="3">
    <location>
        <begin position="1"/>
        <end position="24"/>
    </location>
</feature>
<organism evidence="4 5">
    <name type="scientific">Shewanella psychrophila</name>
    <dbReference type="NCBI Taxonomy" id="225848"/>
    <lineage>
        <taxon>Bacteria</taxon>
        <taxon>Pseudomonadati</taxon>
        <taxon>Pseudomonadota</taxon>
        <taxon>Gammaproteobacteria</taxon>
        <taxon>Alteromonadales</taxon>
        <taxon>Shewanellaceae</taxon>
        <taxon>Shewanella</taxon>
    </lineage>
</organism>
<dbReference type="SUPFAM" id="SSF81901">
    <property type="entry name" value="HCP-like"/>
    <property type="match status" value="1"/>
</dbReference>
<protein>
    <recommendedName>
        <fullName evidence="6">Tetratricopeptide repeat protein</fullName>
    </recommendedName>
</protein>
<dbReference type="PANTHER" id="PTHR44186:SF1">
    <property type="entry name" value="BARDET-BIEDL SYNDROME 4 PROTEIN"/>
    <property type="match status" value="1"/>
</dbReference>
<reference evidence="4 5" key="1">
    <citation type="submission" date="2016-03" db="EMBL/GenBank/DDBJ databases">
        <title>Complete genome sequence of Shewanella psychrophila WP2, a deep sea bacterium isolated from west Pacific sediment.</title>
        <authorList>
            <person name="Xu G."/>
            <person name="Jian H."/>
        </authorList>
    </citation>
    <scope>NUCLEOTIDE SEQUENCE [LARGE SCALE GENOMIC DNA]</scope>
    <source>
        <strain evidence="4 5">WP2</strain>
    </source>
</reference>
<keyword evidence="1" id="KW-0677">Repeat</keyword>
<keyword evidence="5" id="KW-1185">Reference proteome</keyword>
<name>A0A1S6HNC1_9GAMM</name>
<keyword evidence="2" id="KW-0802">TPR repeat</keyword>
<dbReference type="InterPro" id="IPR011990">
    <property type="entry name" value="TPR-like_helical_dom_sf"/>
</dbReference>
<evidence type="ECO:0000313" key="4">
    <source>
        <dbReference type="EMBL" id="AQS37010.1"/>
    </source>
</evidence>
<gene>
    <name evidence="4" type="ORF">Sps_01846</name>
</gene>
<accession>A0A1S6HNC1</accession>
<evidence type="ECO:0000256" key="3">
    <source>
        <dbReference type="SAM" id="SignalP"/>
    </source>
</evidence>
<dbReference type="Proteomes" id="UP000189545">
    <property type="component" value="Chromosome"/>
</dbReference>
<evidence type="ECO:0008006" key="6">
    <source>
        <dbReference type="Google" id="ProtNLM"/>
    </source>
</evidence>
<proteinExistence type="predicted"/>
<keyword evidence="3" id="KW-0732">Signal</keyword>
<dbReference type="AlphaFoldDB" id="A0A1S6HNC1"/>
<dbReference type="EMBL" id="CP014782">
    <property type="protein sequence ID" value="AQS37010.1"/>
    <property type="molecule type" value="Genomic_DNA"/>
</dbReference>
<dbReference type="SUPFAM" id="SSF48452">
    <property type="entry name" value="TPR-like"/>
    <property type="match status" value="1"/>
</dbReference>
<dbReference type="Gene3D" id="1.25.40.10">
    <property type="entry name" value="Tetratricopeptide repeat domain"/>
    <property type="match status" value="3"/>
</dbReference>
<dbReference type="RefSeq" id="WP_077752231.1">
    <property type="nucleotide sequence ID" value="NZ_CP014782.1"/>
</dbReference>
<evidence type="ECO:0000313" key="5">
    <source>
        <dbReference type="Proteomes" id="UP000189545"/>
    </source>
</evidence>
<dbReference type="PANTHER" id="PTHR44186">
    <property type="match status" value="1"/>
</dbReference>